<protein>
    <recommendedName>
        <fullName evidence="3">PH domain-containing protein</fullName>
    </recommendedName>
</protein>
<dbReference type="PANTHER" id="PTHR35385">
    <property type="entry name" value="PROTEIN B, PUTATIVE-RELATED-RELATED"/>
    <property type="match status" value="1"/>
</dbReference>
<dbReference type="AlphaFoldDB" id="A0A0V1MTT7"/>
<evidence type="ECO:0000313" key="2">
    <source>
        <dbReference type="Proteomes" id="UP000054843"/>
    </source>
</evidence>
<comment type="caution">
    <text evidence="1">The sequence shown here is derived from an EMBL/GenBank/DDBJ whole genome shotgun (WGS) entry which is preliminary data.</text>
</comment>
<accession>A0A0V1MTT7</accession>
<sequence>MVLLASEKEIIVVSEDKRWRISGGPCWYWLISVVKKGSRVSSSRTDNITRVMNLAFDTGALSRSDDRDSSPAVLMNEPAREGGSLHCDLMIIVKAQQGLVAVLSSPLEAFTIDNFMLFELKLMRGFKITFPFLIMNTEEAAKLERDCAPSLEFLSFDEIPSEIMEILPSNYEFKVSKYNLIIEKNFTATVRIKADTAEALLSWLNDFEILKKNNRDVANRDEYVKKGYFGEIILKFTHNHDLSSFYSLKHLPPTQETKQIFMEYFRRGKTPAAAKRLFLEQHFNNLNDDSLDNSREIPQYKTISGCYDHLNPDKMFVTVWLAYDVCSIPESTEEEDESKETETRGELLVVCVLVPDQASCDLLWWLLIAQCNKHLK</sequence>
<gene>
    <name evidence="1" type="ORF">T10_11473</name>
</gene>
<organism evidence="1 2">
    <name type="scientific">Trichinella papuae</name>
    <dbReference type="NCBI Taxonomy" id="268474"/>
    <lineage>
        <taxon>Eukaryota</taxon>
        <taxon>Metazoa</taxon>
        <taxon>Ecdysozoa</taxon>
        <taxon>Nematoda</taxon>
        <taxon>Enoplea</taxon>
        <taxon>Dorylaimia</taxon>
        <taxon>Trichinellida</taxon>
        <taxon>Trichinellidae</taxon>
        <taxon>Trichinella</taxon>
    </lineage>
</organism>
<evidence type="ECO:0008006" key="3">
    <source>
        <dbReference type="Google" id="ProtNLM"/>
    </source>
</evidence>
<evidence type="ECO:0000313" key="1">
    <source>
        <dbReference type="EMBL" id="KRZ74979.1"/>
    </source>
</evidence>
<dbReference type="EMBL" id="JYDO01000043">
    <property type="protein sequence ID" value="KRZ74979.1"/>
    <property type="molecule type" value="Genomic_DNA"/>
</dbReference>
<dbReference type="PANTHER" id="PTHR35385:SF2">
    <property type="entry name" value="PROTEIN B, PUTATIVE-RELATED"/>
    <property type="match status" value="1"/>
</dbReference>
<keyword evidence="2" id="KW-1185">Reference proteome</keyword>
<dbReference type="Proteomes" id="UP000054843">
    <property type="component" value="Unassembled WGS sequence"/>
</dbReference>
<proteinExistence type="predicted"/>
<reference evidence="1 2" key="1">
    <citation type="submission" date="2015-01" db="EMBL/GenBank/DDBJ databases">
        <title>Evolution of Trichinella species and genotypes.</title>
        <authorList>
            <person name="Korhonen P.K."/>
            <person name="Edoardo P."/>
            <person name="Giuseppe L.R."/>
            <person name="Gasser R.B."/>
        </authorList>
    </citation>
    <scope>NUCLEOTIDE SEQUENCE [LARGE SCALE GENOMIC DNA]</scope>
    <source>
        <strain evidence="1">ISS1980</strain>
    </source>
</reference>
<name>A0A0V1MTT7_9BILA</name>